<gene>
    <name evidence="1" type="ORF">HPB49_016512</name>
</gene>
<protein>
    <submittedName>
        <fullName evidence="1">Uncharacterized protein</fullName>
    </submittedName>
</protein>
<evidence type="ECO:0000313" key="1">
    <source>
        <dbReference type="EMBL" id="KAH7974546.1"/>
    </source>
</evidence>
<dbReference type="Proteomes" id="UP000821865">
    <property type="component" value="Chromosome 10"/>
</dbReference>
<evidence type="ECO:0000313" key="2">
    <source>
        <dbReference type="Proteomes" id="UP000821865"/>
    </source>
</evidence>
<reference evidence="1" key="1">
    <citation type="submission" date="2020-05" db="EMBL/GenBank/DDBJ databases">
        <title>Large-scale comparative analyses of tick genomes elucidate their genetic diversity and vector capacities.</title>
        <authorList>
            <person name="Jia N."/>
            <person name="Wang J."/>
            <person name="Shi W."/>
            <person name="Du L."/>
            <person name="Sun Y."/>
            <person name="Zhan W."/>
            <person name="Jiang J."/>
            <person name="Wang Q."/>
            <person name="Zhang B."/>
            <person name="Ji P."/>
            <person name="Sakyi L.B."/>
            <person name="Cui X."/>
            <person name="Yuan T."/>
            <person name="Jiang B."/>
            <person name="Yang W."/>
            <person name="Lam T.T.-Y."/>
            <person name="Chang Q."/>
            <person name="Ding S."/>
            <person name="Wang X."/>
            <person name="Zhu J."/>
            <person name="Ruan X."/>
            <person name="Zhao L."/>
            <person name="Wei J."/>
            <person name="Que T."/>
            <person name="Du C."/>
            <person name="Cheng J."/>
            <person name="Dai P."/>
            <person name="Han X."/>
            <person name="Huang E."/>
            <person name="Gao Y."/>
            <person name="Liu J."/>
            <person name="Shao H."/>
            <person name="Ye R."/>
            <person name="Li L."/>
            <person name="Wei W."/>
            <person name="Wang X."/>
            <person name="Wang C."/>
            <person name="Yang T."/>
            <person name="Huo Q."/>
            <person name="Li W."/>
            <person name="Guo W."/>
            <person name="Chen H."/>
            <person name="Zhou L."/>
            <person name="Ni X."/>
            <person name="Tian J."/>
            <person name="Zhou Y."/>
            <person name="Sheng Y."/>
            <person name="Liu T."/>
            <person name="Pan Y."/>
            <person name="Xia L."/>
            <person name="Li J."/>
            <person name="Zhao F."/>
            <person name="Cao W."/>
        </authorList>
    </citation>
    <scope>NUCLEOTIDE SEQUENCE</scope>
    <source>
        <strain evidence="1">Dsil-2018</strain>
    </source>
</reference>
<organism evidence="1 2">
    <name type="scientific">Dermacentor silvarum</name>
    <name type="common">Tick</name>
    <dbReference type="NCBI Taxonomy" id="543639"/>
    <lineage>
        <taxon>Eukaryota</taxon>
        <taxon>Metazoa</taxon>
        <taxon>Ecdysozoa</taxon>
        <taxon>Arthropoda</taxon>
        <taxon>Chelicerata</taxon>
        <taxon>Arachnida</taxon>
        <taxon>Acari</taxon>
        <taxon>Parasitiformes</taxon>
        <taxon>Ixodida</taxon>
        <taxon>Ixodoidea</taxon>
        <taxon>Ixodidae</taxon>
        <taxon>Rhipicephalinae</taxon>
        <taxon>Dermacentor</taxon>
    </lineage>
</organism>
<keyword evidence="2" id="KW-1185">Reference proteome</keyword>
<sequence>MAQENEFRGGVRFGVSLSPAYVESQSEYRPAFGGMMQRLADEYAVDSFGVLGAKVSHMGLRPGLPATNWIAGMSKSMDRLPARNHLFVGLVLEAHYPSLRLDSVRQQTLAETLRVDTLVLITHLWDATSLQSSESCRTQPPSLWMRAATHDDTSKPTMPDLVSYTYITGAVSVTK</sequence>
<comment type="caution">
    <text evidence="1">The sequence shown here is derived from an EMBL/GenBank/DDBJ whole genome shotgun (WGS) entry which is preliminary data.</text>
</comment>
<dbReference type="EMBL" id="CM023479">
    <property type="protein sequence ID" value="KAH7974546.1"/>
    <property type="molecule type" value="Genomic_DNA"/>
</dbReference>
<accession>A0ACB8DQA2</accession>
<name>A0ACB8DQA2_DERSI</name>
<proteinExistence type="predicted"/>